<gene>
    <name evidence="2" type="ORF">Cboi02_000285600</name>
</gene>
<dbReference type="Proteomes" id="UP001165120">
    <property type="component" value="Unassembled WGS sequence"/>
</dbReference>
<dbReference type="AlphaFoldDB" id="A0A9W6WHW3"/>
<feature type="compositionally biased region" description="Low complexity" evidence="1">
    <location>
        <begin position="135"/>
        <end position="147"/>
    </location>
</feature>
<comment type="caution">
    <text evidence="2">The sequence shown here is derived from an EMBL/GenBank/DDBJ whole genome shotgun (WGS) entry which is preliminary data.</text>
</comment>
<sequence length="172" mass="18957">MNNTPSKSNLGNLDTLSESAIYKSRRESFSPEYINNSNNPNIKKNNTLNINNTNSNNKILNPNSVSNKLSSSFNIKFNQKSSKLNVILNNGNHSIGKDGLLTPRTNENDENENAIDDEDDEILKDAKFVPRIEESSSNADANNAKNVDAMDEDDDIAIDDTTDGGVFGDMEN</sequence>
<evidence type="ECO:0000313" key="2">
    <source>
        <dbReference type="EMBL" id="GME70497.1"/>
    </source>
</evidence>
<keyword evidence="3" id="KW-1185">Reference proteome</keyword>
<evidence type="ECO:0000313" key="3">
    <source>
        <dbReference type="Proteomes" id="UP001165120"/>
    </source>
</evidence>
<reference evidence="2" key="1">
    <citation type="submission" date="2023-04" db="EMBL/GenBank/DDBJ databases">
        <title>Candida boidinii NBRC 10035.</title>
        <authorList>
            <person name="Ichikawa N."/>
            <person name="Sato H."/>
            <person name="Tonouchi N."/>
        </authorList>
    </citation>
    <scope>NUCLEOTIDE SEQUENCE</scope>
    <source>
        <strain evidence="2">NBRC 10035</strain>
    </source>
</reference>
<feature type="compositionally biased region" description="Acidic residues" evidence="1">
    <location>
        <begin position="149"/>
        <end position="162"/>
    </location>
</feature>
<evidence type="ECO:0000256" key="1">
    <source>
        <dbReference type="SAM" id="MobiDB-lite"/>
    </source>
</evidence>
<proteinExistence type="predicted"/>
<organism evidence="2 3">
    <name type="scientific">Candida boidinii</name>
    <name type="common">Yeast</name>
    <dbReference type="NCBI Taxonomy" id="5477"/>
    <lineage>
        <taxon>Eukaryota</taxon>
        <taxon>Fungi</taxon>
        <taxon>Dikarya</taxon>
        <taxon>Ascomycota</taxon>
        <taxon>Saccharomycotina</taxon>
        <taxon>Pichiomycetes</taxon>
        <taxon>Pichiales</taxon>
        <taxon>Pichiaceae</taxon>
        <taxon>Ogataea</taxon>
        <taxon>Ogataea/Candida clade</taxon>
    </lineage>
</organism>
<feature type="region of interest" description="Disordered" evidence="1">
    <location>
        <begin position="130"/>
        <end position="172"/>
    </location>
</feature>
<dbReference type="EMBL" id="BSXN01000909">
    <property type="protein sequence ID" value="GME70497.1"/>
    <property type="molecule type" value="Genomic_DNA"/>
</dbReference>
<name>A0A9W6WHW3_CANBO</name>
<accession>A0A9W6WHW3</accession>
<protein>
    <submittedName>
        <fullName evidence="2">Unnamed protein product</fullName>
    </submittedName>
</protein>